<proteinExistence type="predicted"/>
<protein>
    <submittedName>
        <fullName evidence="6">Response regulator receiver protein</fullName>
    </submittedName>
</protein>
<evidence type="ECO:0000256" key="1">
    <source>
        <dbReference type="ARBA" id="ARBA00022553"/>
    </source>
</evidence>
<keyword evidence="7" id="KW-1185">Reference proteome</keyword>
<feature type="modified residue" description="4-aspartylphosphate" evidence="4">
    <location>
        <position position="57"/>
    </location>
</feature>
<dbReference type="GO" id="GO:0032993">
    <property type="term" value="C:protein-DNA complex"/>
    <property type="evidence" value="ECO:0007669"/>
    <property type="project" value="TreeGrafter"/>
</dbReference>
<evidence type="ECO:0000259" key="5">
    <source>
        <dbReference type="PROSITE" id="PS50110"/>
    </source>
</evidence>
<accession>A7HTI4</accession>
<dbReference type="RefSeq" id="WP_012110505.1">
    <property type="nucleotide sequence ID" value="NC_009719.1"/>
</dbReference>
<evidence type="ECO:0000256" key="4">
    <source>
        <dbReference type="PROSITE-ProRule" id="PRU00169"/>
    </source>
</evidence>
<dbReference type="PANTHER" id="PTHR48111">
    <property type="entry name" value="REGULATOR OF RPOS"/>
    <property type="match status" value="1"/>
</dbReference>
<dbReference type="GO" id="GO:0005829">
    <property type="term" value="C:cytosol"/>
    <property type="evidence" value="ECO:0007669"/>
    <property type="project" value="TreeGrafter"/>
</dbReference>
<reference evidence="6 7" key="1">
    <citation type="journal article" date="2011" name="Stand. Genomic Sci.">
        <title>Complete genome sequence of Parvibaculum lavamentivorans type strain (DS-1(T)).</title>
        <authorList>
            <person name="Schleheck D."/>
            <person name="Weiss M."/>
            <person name="Pitluck S."/>
            <person name="Bruce D."/>
            <person name="Land M.L."/>
            <person name="Han S."/>
            <person name="Saunders E."/>
            <person name="Tapia R."/>
            <person name="Detter C."/>
            <person name="Brettin T."/>
            <person name="Han J."/>
            <person name="Woyke T."/>
            <person name="Goodwin L."/>
            <person name="Pennacchio L."/>
            <person name="Nolan M."/>
            <person name="Cook A.M."/>
            <person name="Kjelleberg S."/>
            <person name="Thomas T."/>
        </authorList>
    </citation>
    <scope>NUCLEOTIDE SEQUENCE [LARGE SCALE GENOMIC DNA]</scope>
    <source>
        <strain evidence="7">DS-1 / DSM 13023 / NCIMB 13966</strain>
    </source>
</reference>
<dbReference type="GO" id="GO:0000976">
    <property type="term" value="F:transcription cis-regulatory region binding"/>
    <property type="evidence" value="ECO:0007669"/>
    <property type="project" value="TreeGrafter"/>
</dbReference>
<keyword evidence="1 4" id="KW-0597">Phosphoprotein</keyword>
<evidence type="ECO:0000313" key="7">
    <source>
        <dbReference type="Proteomes" id="UP000006377"/>
    </source>
</evidence>
<dbReference type="InterPro" id="IPR011006">
    <property type="entry name" value="CheY-like_superfamily"/>
</dbReference>
<dbReference type="SUPFAM" id="SSF52172">
    <property type="entry name" value="CheY-like"/>
    <property type="match status" value="1"/>
</dbReference>
<dbReference type="GO" id="GO:0000156">
    <property type="term" value="F:phosphorelay response regulator activity"/>
    <property type="evidence" value="ECO:0007669"/>
    <property type="project" value="TreeGrafter"/>
</dbReference>
<gene>
    <name evidence="6" type="ordered locus">Plav_1598</name>
</gene>
<dbReference type="PROSITE" id="PS50110">
    <property type="entry name" value="RESPONSE_REGULATORY"/>
    <property type="match status" value="1"/>
</dbReference>
<dbReference type="eggNOG" id="COG0745">
    <property type="taxonomic scope" value="Bacteria"/>
</dbReference>
<dbReference type="OrthoDB" id="9802155at2"/>
<dbReference type="InterPro" id="IPR001789">
    <property type="entry name" value="Sig_transdc_resp-reg_receiver"/>
</dbReference>
<dbReference type="KEGG" id="pla:Plav_1598"/>
<keyword evidence="3" id="KW-0238">DNA-binding</keyword>
<dbReference type="AlphaFoldDB" id="A7HTI4"/>
<dbReference type="Gene3D" id="3.40.50.2300">
    <property type="match status" value="1"/>
</dbReference>
<dbReference type="EMBL" id="CP000774">
    <property type="protein sequence ID" value="ABS63217.1"/>
    <property type="molecule type" value="Genomic_DNA"/>
</dbReference>
<dbReference type="CDD" id="cd17546">
    <property type="entry name" value="REC_hyHK_CKI1_RcsC-like"/>
    <property type="match status" value="1"/>
</dbReference>
<name>A7HTI4_PARL1</name>
<dbReference type="STRING" id="402881.Plav_1598"/>
<organism evidence="6 7">
    <name type="scientific">Parvibaculum lavamentivorans (strain DS-1 / DSM 13023 / NCIMB 13966)</name>
    <dbReference type="NCBI Taxonomy" id="402881"/>
    <lineage>
        <taxon>Bacteria</taxon>
        <taxon>Pseudomonadati</taxon>
        <taxon>Pseudomonadota</taxon>
        <taxon>Alphaproteobacteria</taxon>
        <taxon>Hyphomicrobiales</taxon>
        <taxon>Parvibaculaceae</taxon>
        <taxon>Parvibaculum</taxon>
    </lineage>
</organism>
<dbReference type="InterPro" id="IPR039420">
    <property type="entry name" value="WalR-like"/>
</dbReference>
<evidence type="ECO:0000256" key="2">
    <source>
        <dbReference type="ARBA" id="ARBA00023012"/>
    </source>
</evidence>
<dbReference type="Pfam" id="PF00072">
    <property type="entry name" value="Response_reg"/>
    <property type="match status" value="1"/>
</dbReference>
<dbReference type="GO" id="GO:0006355">
    <property type="term" value="P:regulation of DNA-templated transcription"/>
    <property type="evidence" value="ECO:0007669"/>
    <property type="project" value="TreeGrafter"/>
</dbReference>
<keyword evidence="2" id="KW-0902">Two-component regulatory system</keyword>
<sequence>MARILVAEDEPDVRTFVVRALGGAGHEVSGVGDGSDALEALTRAREANRPHDLLLTDILMPVMDGVSLALLASRDAPALRIMLMTGYSGQRERAHGLDAIIHDILLKPFTLDELVTRVAAVLEGKTA</sequence>
<dbReference type="PANTHER" id="PTHR48111:SF40">
    <property type="entry name" value="PHOSPHATE REGULON TRANSCRIPTIONAL REGULATORY PROTEIN PHOB"/>
    <property type="match status" value="1"/>
</dbReference>
<feature type="domain" description="Response regulatory" evidence="5">
    <location>
        <begin position="3"/>
        <end position="122"/>
    </location>
</feature>
<dbReference type="Proteomes" id="UP000006377">
    <property type="component" value="Chromosome"/>
</dbReference>
<evidence type="ECO:0000256" key="3">
    <source>
        <dbReference type="ARBA" id="ARBA00023125"/>
    </source>
</evidence>
<dbReference type="HOGENOM" id="CLU_000445_69_8_5"/>
<evidence type="ECO:0000313" key="6">
    <source>
        <dbReference type="EMBL" id="ABS63217.1"/>
    </source>
</evidence>
<dbReference type="SMART" id="SM00448">
    <property type="entry name" value="REC"/>
    <property type="match status" value="1"/>
</dbReference>